<dbReference type="Proteomes" id="UP000799439">
    <property type="component" value="Unassembled WGS sequence"/>
</dbReference>
<gene>
    <name evidence="1" type="ORF">K461DRAFT_312075</name>
</gene>
<dbReference type="AlphaFoldDB" id="A0A9P4J3X4"/>
<keyword evidence="2" id="KW-1185">Reference proteome</keyword>
<dbReference type="EMBL" id="ML996084">
    <property type="protein sequence ID" value="KAF2154101.1"/>
    <property type="molecule type" value="Genomic_DNA"/>
</dbReference>
<evidence type="ECO:0000313" key="2">
    <source>
        <dbReference type="Proteomes" id="UP000799439"/>
    </source>
</evidence>
<reference evidence="1" key="1">
    <citation type="journal article" date="2020" name="Stud. Mycol.">
        <title>101 Dothideomycetes genomes: a test case for predicting lifestyles and emergence of pathogens.</title>
        <authorList>
            <person name="Haridas S."/>
            <person name="Albert R."/>
            <person name="Binder M."/>
            <person name="Bloem J."/>
            <person name="Labutti K."/>
            <person name="Salamov A."/>
            <person name="Andreopoulos B."/>
            <person name="Baker S."/>
            <person name="Barry K."/>
            <person name="Bills G."/>
            <person name="Bluhm B."/>
            <person name="Cannon C."/>
            <person name="Castanera R."/>
            <person name="Culley D."/>
            <person name="Daum C."/>
            <person name="Ezra D."/>
            <person name="Gonzalez J."/>
            <person name="Henrissat B."/>
            <person name="Kuo A."/>
            <person name="Liang C."/>
            <person name="Lipzen A."/>
            <person name="Lutzoni F."/>
            <person name="Magnuson J."/>
            <person name="Mondo S."/>
            <person name="Nolan M."/>
            <person name="Ohm R."/>
            <person name="Pangilinan J."/>
            <person name="Park H.-J."/>
            <person name="Ramirez L."/>
            <person name="Alfaro M."/>
            <person name="Sun H."/>
            <person name="Tritt A."/>
            <person name="Yoshinaga Y."/>
            <person name="Zwiers L.-H."/>
            <person name="Turgeon B."/>
            <person name="Goodwin S."/>
            <person name="Spatafora J."/>
            <person name="Crous P."/>
            <person name="Grigoriev I."/>
        </authorList>
    </citation>
    <scope>NUCLEOTIDE SEQUENCE</scope>
    <source>
        <strain evidence="1">CBS 260.36</strain>
    </source>
</reference>
<comment type="caution">
    <text evidence="1">The sequence shown here is derived from an EMBL/GenBank/DDBJ whole genome shotgun (WGS) entry which is preliminary data.</text>
</comment>
<sequence>MSCVCVLGPPLSEALWAWGSARLPQPTTHRSPHNYGVPARGLGGSCWPGNGPGTDWVPAMPFAGYFRHSRRQSPPSRIIKPWCERVSKAGQWDRTPMGHRAAFLISPDQTGLAPCSRADLDPSCTCARLWPPVCVCPPFSVSELEAALIGARGQQQFTMDIPQHMACSWKGRAKSQFVGRPFRVSRDKEKRPNVAQHVCSRKSRSVVVAGKRATLFSVHGRNKSCADTGGLGIPRAALPTHSVSNSPQ</sequence>
<organism evidence="1 2">
    <name type="scientific">Myriangium duriaei CBS 260.36</name>
    <dbReference type="NCBI Taxonomy" id="1168546"/>
    <lineage>
        <taxon>Eukaryota</taxon>
        <taxon>Fungi</taxon>
        <taxon>Dikarya</taxon>
        <taxon>Ascomycota</taxon>
        <taxon>Pezizomycotina</taxon>
        <taxon>Dothideomycetes</taxon>
        <taxon>Dothideomycetidae</taxon>
        <taxon>Myriangiales</taxon>
        <taxon>Myriangiaceae</taxon>
        <taxon>Myriangium</taxon>
    </lineage>
</organism>
<protein>
    <submittedName>
        <fullName evidence="1">Uncharacterized protein</fullName>
    </submittedName>
</protein>
<name>A0A9P4J3X4_9PEZI</name>
<accession>A0A9P4J3X4</accession>
<evidence type="ECO:0000313" key="1">
    <source>
        <dbReference type="EMBL" id="KAF2154101.1"/>
    </source>
</evidence>
<proteinExistence type="predicted"/>